<dbReference type="InterPro" id="IPR014729">
    <property type="entry name" value="Rossmann-like_a/b/a_fold"/>
</dbReference>
<dbReference type="OrthoDB" id="8584059at2"/>
<dbReference type="Pfam" id="PF00766">
    <property type="entry name" value="ETF_alpha"/>
    <property type="match status" value="1"/>
</dbReference>
<dbReference type="Gene3D" id="3.40.50.1220">
    <property type="entry name" value="TPP-binding domain"/>
    <property type="match status" value="1"/>
</dbReference>
<dbReference type="AlphaFoldDB" id="A0A1M7F6K4"/>
<evidence type="ECO:0000313" key="6">
    <source>
        <dbReference type="Proteomes" id="UP000321726"/>
    </source>
</evidence>
<dbReference type="InterPro" id="IPR014731">
    <property type="entry name" value="ETF_asu_C"/>
</dbReference>
<evidence type="ECO:0000313" key="4">
    <source>
        <dbReference type="EMBL" id="SHL99398.1"/>
    </source>
</evidence>
<gene>
    <name evidence="3" type="ORF">HCU01_13660</name>
    <name evidence="4" type="ORF">SAMN05660971_01946</name>
</gene>
<dbReference type="EMBL" id="FRCA01000004">
    <property type="protein sequence ID" value="SHL99398.1"/>
    <property type="molecule type" value="Genomic_DNA"/>
</dbReference>
<dbReference type="PANTHER" id="PTHR43153">
    <property type="entry name" value="ELECTRON TRANSFER FLAVOPROTEIN ALPHA"/>
    <property type="match status" value="1"/>
</dbReference>
<feature type="region of interest" description="Disordered" evidence="1">
    <location>
        <begin position="131"/>
        <end position="152"/>
    </location>
</feature>
<evidence type="ECO:0000256" key="1">
    <source>
        <dbReference type="SAM" id="MobiDB-lite"/>
    </source>
</evidence>
<dbReference type="InterPro" id="IPR029035">
    <property type="entry name" value="DHS-like_NAD/FAD-binding_dom"/>
</dbReference>
<feature type="region of interest" description="Disordered" evidence="1">
    <location>
        <begin position="65"/>
        <end position="92"/>
    </location>
</feature>
<proteinExistence type="predicted"/>
<dbReference type="RefSeq" id="WP_073434979.1">
    <property type="nucleotide sequence ID" value="NZ_BJXU01000041.1"/>
</dbReference>
<dbReference type="SUPFAM" id="SSF52402">
    <property type="entry name" value="Adenine nucleotide alpha hydrolases-like"/>
    <property type="match status" value="1"/>
</dbReference>
<feature type="domain" description="Electron transfer flavoprotein alpha subunit C-terminal" evidence="2">
    <location>
        <begin position="334"/>
        <end position="410"/>
    </location>
</feature>
<dbReference type="GO" id="GO:0050660">
    <property type="term" value="F:flavin adenine dinucleotide binding"/>
    <property type="evidence" value="ECO:0007669"/>
    <property type="project" value="InterPro"/>
</dbReference>
<accession>A0A1M7F6K4</accession>
<dbReference type="GO" id="GO:0009055">
    <property type="term" value="F:electron transfer activity"/>
    <property type="evidence" value="ECO:0007669"/>
    <property type="project" value="InterPro"/>
</dbReference>
<evidence type="ECO:0000313" key="5">
    <source>
        <dbReference type="Proteomes" id="UP000184123"/>
    </source>
</evidence>
<dbReference type="STRING" id="44933.SAMN05660971_01946"/>
<name>A0A1M7F6K4_9GAMM</name>
<organism evidence="4 5">
    <name type="scientific">Halomonas cupida</name>
    <dbReference type="NCBI Taxonomy" id="44933"/>
    <lineage>
        <taxon>Bacteria</taxon>
        <taxon>Pseudomonadati</taxon>
        <taxon>Pseudomonadota</taxon>
        <taxon>Gammaproteobacteria</taxon>
        <taxon>Oceanospirillales</taxon>
        <taxon>Halomonadaceae</taxon>
        <taxon>Halomonas</taxon>
    </lineage>
</organism>
<dbReference type="SUPFAM" id="SSF52467">
    <property type="entry name" value="DHS-like NAD/FAD-binding domain"/>
    <property type="match status" value="1"/>
</dbReference>
<dbReference type="EMBL" id="BJXU01000041">
    <property type="protein sequence ID" value="GEN23417.1"/>
    <property type="molecule type" value="Genomic_DNA"/>
</dbReference>
<evidence type="ECO:0000259" key="2">
    <source>
        <dbReference type="Pfam" id="PF00766"/>
    </source>
</evidence>
<dbReference type="InterPro" id="IPR001308">
    <property type="entry name" value="ETF_a/FixB"/>
</dbReference>
<dbReference type="GO" id="GO:0033539">
    <property type="term" value="P:fatty acid beta-oxidation using acyl-CoA dehydrogenase"/>
    <property type="evidence" value="ECO:0007669"/>
    <property type="project" value="TreeGrafter"/>
</dbReference>
<reference evidence="4 5" key="1">
    <citation type="submission" date="2016-11" db="EMBL/GenBank/DDBJ databases">
        <authorList>
            <person name="Jaros S."/>
            <person name="Januszkiewicz K."/>
            <person name="Wedrychowicz H."/>
        </authorList>
    </citation>
    <scope>NUCLEOTIDE SEQUENCE [LARGE SCALE GENOMIC DNA]</scope>
    <source>
        <strain evidence="4 5">DSM 4740</strain>
    </source>
</reference>
<dbReference type="Gene3D" id="3.40.50.620">
    <property type="entry name" value="HUPs"/>
    <property type="match status" value="1"/>
</dbReference>
<dbReference type="Proteomes" id="UP000321726">
    <property type="component" value="Unassembled WGS sequence"/>
</dbReference>
<evidence type="ECO:0000313" key="3">
    <source>
        <dbReference type="EMBL" id="GEN23417.1"/>
    </source>
</evidence>
<sequence length="465" mass="50082">MSDTDILRRRRDPRLEWMARNRLHPEHSQALATLGLQASGQEPAEWPGPNGLVRRNPHAIGFIGPNGRKRIDRSGAQTGGAAPAARSGDQDKRRLVEIETPAFHIAVVPDTASGRLTAQDRDLFGLARRLADQSSEQQSPEQHAHEQHSHEQRGAVLAVIFGDRVPEGLDEAGADRVILLPVTDAYSPEQRRVALSALEAALTPRHWLLPDTALSGGDLGRRLAISLGERPACGVWRVDFRQDKPQETESVEGAPNSESEWLCLCRSGSGRRDQSRPLPRVVLALAECGEPVVETRHAARLIDPSAVLGAELPTPLARIEDLGAVAVDPAAIALDESEFILSAGNGVRDWEGFHLAAQVLGATEGASRVAVDDGHMPRDRQVGATGTWVSARVYVAVGISGAIQHLQGIQRCDRVVAINADAGCDMVKRADLSVIADSAEVLEALVAQVRALRGEEIEVESRDVA</sequence>
<dbReference type="PANTHER" id="PTHR43153:SF1">
    <property type="entry name" value="ELECTRON TRANSFER FLAVOPROTEIN SUBUNIT ALPHA, MITOCHONDRIAL"/>
    <property type="match status" value="1"/>
</dbReference>
<keyword evidence="6" id="KW-1185">Reference proteome</keyword>
<dbReference type="Proteomes" id="UP000184123">
    <property type="component" value="Unassembled WGS sequence"/>
</dbReference>
<reference evidence="3 6" key="2">
    <citation type="submission" date="2019-07" db="EMBL/GenBank/DDBJ databases">
        <title>Whole genome shotgun sequence of Halomonas cupida NBRC 102219.</title>
        <authorList>
            <person name="Hosoyama A."/>
            <person name="Uohara A."/>
            <person name="Ohji S."/>
            <person name="Ichikawa N."/>
        </authorList>
    </citation>
    <scope>NUCLEOTIDE SEQUENCE [LARGE SCALE GENOMIC DNA]</scope>
    <source>
        <strain evidence="3 6">NBRC 102219</strain>
    </source>
</reference>
<protein>
    <submittedName>
        <fullName evidence="4">Electron transfer flavoprotein alpha subunit apoprotein</fullName>
    </submittedName>
    <submittedName>
        <fullName evidence="3">Electron transfer flavoprotein subunit alpha</fullName>
    </submittedName>
</protein>
<feature type="compositionally biased region" description="Basic and acidic residues" evidence="1">
    <location>
        <begin position="142"/>
        <end position="152"/>
    </location>
</feature>